<sequence length="182" mass="20589">MTTKTREQQLDELLDKQAIHELIMAYCNAADRHDHVKMRALYHEDAIDDHGHFAKGSAMEFIDKLPEIQAGMAILHHNVTTVNLKLDGDRAEGEVYILAFHKVKDGAQGYDVLIGGRYFDKYEKRNGVWKFSHRAIVADWAYPATPSAVKLDHPFLAGAHIGKPGPDDPSYAFFTMLKRGER</sequence>
<proteinExistence type="predicted"/>
<dbReference type="Pfam" id="PF13577">
    <property type="entry name" value="SnoaL_4"/>
    <property type="match status" value="1"/>
</dbReference>
<reference evidence="2 3" key="1">
    <citation type="submission" date="2024-06" db="EMBL/GenBank/DDBJ databases">
        <authorList>
            <person name="Li Z."/>
            <person name="Jiang Y."/>
        </authorList>
    </citation>
    <scope>NUCLEOTIDE SEQUENCE [LARGE SCALE GENOMIC DNA]</scope>
    <source>
        <strain evidence="2 3">HSW-8</strain>
    </source>
</reference>
<dbReference type="InterPro" id="IPR037401">
    <property type="entry name" value="SnoaL-like"/>
</dbReference>
<evidence type="ECO:0000313" key="2">
    <source>
        <dbReference type="EMBL" id="MES0872566.1"/>
    </source>
</evidence>
<feature type="domain" description="SnoaL-like" evidence="1">
    <location>
        <begin position="12"/>
        <end position="134"/>
    </location>
</feature>
<dbReference type="Gene3D" id="3.10.450.50">
    <property type="match status" value="1"/>
</dbReference>
<gene>
    <name evidence="2" type="ORF">ABSH63_00870</name>
</gene>
<evidence type="ECO:0000313" key="3">
    <source>
        <dbReference type="Proteomes" id="UP001465331"/>
    </source>
</evidence>
<name>A0ABV2A6P3_9GAMM</name>
<dbReference type="CDD" id="cd00531">
    <property type="entry name" value="NTF2_like"/>
    <property type="match status" value="1"/>
</dbReference>
<dbReference type="InterPro" id="IPR032710">
    <property type="entry name" value="NTF2-like_dom_sf"/>
</dbReference>
<dbReference type="Proteomes" id="UP001465331">
    <property type="component" value="Unassembled WGS sequence"/>
</dbReference>
<comment type="caution">
    <text evidence="2">The sequence shown here is derived from an EMBL/GenBank/DDBJ whole genome shotgun (WGS) entry which is preliminary data.</text>
</comment>
<dbReference type="SUPFAM" id="SSF54427">
    <property type="entry name" value="NTF2-like"/>
    <property type="match status" value="1"/>
</dbReference>
<dbReference type="EMBL" id="JBEPIJ010000001">
    <property type="protein sequence ID" value="MES0872566.1"/>
    <property type="molecule type" value="Genomic_DNA"/>
</dbReference>
<evidence type="ECO:0000259" key="1">
    <source>
        <dbReference type="Pfam" id="PF13577"/>
    </source>
</evidence>
<dbReference type="RefSeq" id="WP_352886517.1">
    <property type="nucleotide sequence ID" value="NZ_JBEPIJ010000001.1"/>
</dbReference>
<accession>A0ABV2A6P3</accession>
<keyword evidence="3" id="KW-1185">Reference proteome</keyword>
<organism evidence="2 3">
    <name type="scientific">Sinimarinibacterium thermocellulolyticum</name>
    <dbReference type="NCBI Taxonomy" id="3170016"/>
    <lineage>
        <taxon>Bacteria</taxon>
        <taxon>Pseudomonadati</taxon>
        <taxon>Pseudomonadota</taxon>
        <taxon>Gammaproteobacteria</taxon>
        <taxon>Nevskiales</taxon>
        <taxon>Nevskiaceae</taxon>
        <taxon>Sinimarinibacterium</taxon>
    </lineage>
</organism>
<protein>
    <submittedName>
        <fullName evidence="2">Nuclear transport factor 2 family protein</fullName>
    </submittedName>
</protein>